<keyword evidence="2" id="KW-0813">Transport</keyword>
<dbReference type="PANTHER" id="PTHR42718:SF9">
    <property type="entry name" value="MAJOR FACILITATOR SUPERFAMILY MULTIDRUG TRANSPORTER MFSC"/>
    <property type="match status" value="1"/>
</dbReference>
<keyword evidence="5 6" id="KW-0472">Membrane</keyword>
<dbReference type="Pfam" id="PF07690">
    <property type="entry name" value="MFS_1"/>
    <property type="match status" value="1"/>
</dbReference>
<evidence type="ECO:0000256" key="2">
    <source>
        <dbReference type="ARBA" id="ARBA00022448"/>
    </source>
</evidence>
<feature type="transmembrane region" description="Helical" evidence="6">
    <location>
        <begin position="83"/>
        <end position="105"/>
    </location>
</feature>
<reference evidence="9" key="1">
    <citation type="journal article" date="2019" name="Int. J. Syst. Evol. Microbiol.">
        <title>The Global Catalogue of Microorganisms (GCM) 10K type strain sequencing project: providing services to taxonomists for standard genome sequencing and annotation.</title>
        <authorList>
            <consortium name="The Broad Institute Genomics Platform"/>
            <consortium name="The Broad Institute Genome Sequencing Center for Infectious Disease"/>
            <person name="Wu L."/>
            <person name="Ma J."/>
        </authorList>
    </citation>
    <scope>NUCLEOTIDE SEQUENCE [LARGE SCALE GENOMIC DNA]</scope>
    <source>
        <strain evidence="9">JCM 8736</strain>
    </source>
</reference>
<accession>A0ABP6L223</accession>
<evidence type="ECO:0000256" key="1">
    <source>
        <dbReference type="ARBA" id="ARBA00004651"/>
    </source>
</evidence>
<evidence type="ECO:0000256" key="3">
    <source>
        <dbReference type="ARBA" id="ARBA00022692"/>
    </source>
</evidence>
<comment type="caution">
    <text evidence="8">The sequence shown here is derived from an EMBL/GenBank/DDBJ whole genome shotgun (WGS) entry which is preliminary data.</text>
</comment>
<gene>
    <name evidence="8" type="ORF">GCM10019998_23820</name>
</gene>
<evidence type="ECO:0000259" key="7">
    <source>
        <dbReference type="PROSITE" id="PS50850"/>
    </source>
</evidence>
<dbReference type="InterPro" id="IPR036259">
    <property type="entry name" value="MFS_trans_sf"/>
</dbReference>
<dbReference type="InterPro" id="IPR011701">
    <property type="entry name" value="MFS"/>
</dbReference>
<protein>
    <recommendedName>
        <fullName evidence="7">Major facilitator superfamily (MFS) profile domain-containing protein</fullName>
    </recommendedName>
</protein>
<feature type="transmembrane region" description="Helical" evidence="6">
    <location>
        <begin position="51"/>
        <end position="71"/>
    </location>
</feature>
<dbReference type="PANTHER" id="PTHR42718">
    <property type="entry name" value="MAJOR FACILITATOR SUPERFAMILY MULTIDRUG TRANSPORTER MFSC"/>
    <property type="match status" value="1"/>
</dbReference>
<dbReference type="Gene3D" id="1.20.1720.10">
    <property type="entry name" value="Multidrug resistance protein D"/>
    <property type="match status" value="1"/>
</dbReference>
<sequence>MGNASVSKQTKLAIASVALLSFLGILVETSLNVTFPTLTQEFNVSLATMQWTTSGYLLMVTIIMSTTGHLIKKYKAQSLFRIAVLFFVTGTALCAVSISFPILMIGRLLQAVSTGLATPLMFHIILSLVPQRQLGLYMGVGSMVTSFAPALGPTYGGLLTSFLSWRAIFVLIFPIMFLIIWLGGKNIHIKPIGTNQRFDWMGSSFVLGFCQS</sequence>
<evidence type="ECO:0000313" key="8">
    <source>
        <dbReference type="EMBL" id="GAA3026606.1"/>
    </source>
</evidence>
<dbReference type="SUPFAM" id="SSF103473">
    <property type="entry name" value="MFS general substrate transporter"/>
    <property type="match status" value="1"/>
</dbReference>
<feature type="transmembrane region" description="Helical" evidence="6">
    <location>
        <begin position="111"/>
        <end position="129"/>
    </location>
</feature>
<feature type="transmembrane region" description="Helical" evidence="6">
    <location>
        <begin position="136"/>
        <end position="156"/>
    </location>
</feature>
<dbReference type="InterPro" id="IPR020846">
    <property type="entry name" value="MFS_dom"/>
</dbReference>
<keyword evidence="3 6" id="KW-0812">Transmembrane</keyword>
<evidence type="ECO:0000256" key="5">
    <source>
        <dbReference type="ARBA" id="ARBA00023136"/>
    </source>
</evidence>
<comment type="subcellular location">
    <subcellularLocation>
        <location evidence="1">Cell membrane</location>
        <topology evidence="1">Multi-pass membrane protein</topology>
    </subcellularLocation>
</comment>
<proteinExistence type="predicted"/>
<feature type="domain" description="Major facilitator superfamily (MFS) profile" evidence="7">
    <location>
        <begin position="13"/>
        <end position="212"/>
    </location>
</feature>
<keyword evidence="9" id="KW-1185">Reference proteome</keyword>
<evidence type="ECO:0000256" key="6">
    <source>
        <dbReference type="SAM" id="Phobius"/>
    </source>
</evidence>
<dbReference type="PROSITE" id="PS50850">
    <property type="entry name" value="MFS"/>
    <property type="match status" value="1"/>
</dbReference>
<feature type="transmembrane region" description="Helical" evidence="6">
    <location>
        <begin position="12"/>
        <end position="31"/>
    </location>
</feature>
<evidence type="ECO:0000256" key="4">
    <source>
        <dbReference type="ARBA" id="ARBA00022989"/>
    </source>
</evidence>
<keyword evidence="4 6" id="KW-1133">Transmembrane helix</keyword>
<feature type="transmembrane region" description="Helical" evidence="6">
    <location>
        <begin position="162"/>
        <end position="182"/>
    </location>
</feature>
<dbReference type="Proteomes" id="UP001501577">
    <property type="component" value="Unassembled WGS sequence"/>
</dbReference>
<evidence type="ECO:0000313" key="9">
    <source>
        <dbReference type="Proteomes" id="UP001501577"/>
    </source>
</evidence>
<name>A0ABP6L223_9ENTE</name>
<organism evidence="8 9">
    <name type="scientific">Tetragenococcus solitarius</name>
    <dbReference type="NCBI Taxonomy" id="71453"/>
    <lineage>
        <taxon>Bacteria</taxon>
        <taxon>Bacillati</taxon>
        <taxon>Bacillota</taxon>
        <taxon>Bacilli</taxon>
        <taxon>Lactobacillales</taxon>
        <taxon>Enterococcaceae</taxon>
        <taxon>Tetragenococcus</taxon>
    </lineage>
</organism>
<dbReference type="EMBL" id="BAAAXQ010000079">
    <property type="protein sequence ID" value="GAA3026606.1"/>
    <property type="molecule type" value="Genomic_DNA"/>
</dbReference>